<dbReference type="Proteomes" id="UP000319837">
    <property type="component" value="Unassembled WGS sequence"/>
</dbReference>
<accession>A0A553SNH5</accession>
<gene>
    <name evidence="1" type="ORF">CEQ21_24385</name>
</gene>
<name>A0A553SNH5_NIACI</name>
<comment type="caution">
    <text evidence="1">The sequence shown here is derived from an EMBL/GenBank/DDBJ whole genome shotgun (WGS) entry which is preliminary data.</text>
</comment>
<proteinExistence type="predicted"/>
<organism evidence="1 2">
    <name type="scientific">Niallia circulans</name>
    <name type="common">Bacillus circulans</name>
    <dbReference type="NCBI Taxonomy" id="1397"/>
    <lineage>
        <taxon>Bacteria</taxon>
        <taxon>Bacillati</taxon>
        <taxon>Bacillota</taxon>
        <taxon>Bacilli</taxon>
        <taxon>Bacillales</taxon>
        <taxon>Bacillaceae</taxon>
        <taxon>Niallia</taxon>
    </lineage>
</organism>
<dbReference type="RefSeq" id="WP_185766779.1">
    <property type="nucleotide sequence ID" value="NZ_RIBP01000004.1"/>
</dbReference>
<evidence type="ECO:0000313" key="1">
    <source>
        <dbReference type="EMBL" id="TRZ38527.1"/>
    </source>
</evidence>
<dbReference type="EMBL" id="RIBP01000004">
    <property type="protein sequence ID" value="TRZ38527.1"/>
    <property type="molecule type" value="Genomic_DNA"/>
</dbReference>
<evidence type="ECO:0000313" key="2">
    <source>
        <dbReference type="Proteomes" id="UP000319837"/>
    </source>
</evidence>
<protein>
    <submittedName>
        <fullName evidence="1">Uncharacterized protein</fullName>
    </submittedName>
</protein>
<dbReference type="AlphaFoldDB" id="A0A553SNH5"/>
<sequence>MNLIEGRISAVYPSRNTAKVLRDDNGTVTRELIILTRGDNWLPKEGDYVVCFLGKGNGYVLGAI</sequence>
<reference evidence="2" key="1">
    <citation type="submission" date="2018-10" db="EMBL/GenBank/DDBJ databases">
        <title>FDA dAtabase for Regulatory Grade micrObial Sequences (FDA-ARGOS): Supporting development and validation of Infectious Disease Dx tests.</title>
        <authorList>
            <person name="Minogue T."/>
            <person name="Wolcott M."/>
            <person name="Wasieloski L."/>
            <person name="Aguilar W."/>
            <person name="Moore D."/>
            <person name="Tallon L."/>
            <person name="Sadzewicz L."/>
            <person name="Sengamalay N."/>
            <person name="Ott S."/>
            <person name="Godinez A."/>
            <person name="Nagaraj S."/>
            <person name="Vavikolanu K."/>
            <person name="Vyas G."/>
            <person name="Nadendla S."/>
            <person name="George J."/>
            <person name="Sichtig H."/>
        </authorList>
    </citation>
    <scope>NUCLEOTIDE SEQUENCE [LARGE SCALE GENOMIC DNA]</scope>
    <source>
        <strain evidence="2">FDAARGOS_343</strain>
    </source>
</reference>